<keyword evidence="6" id="KW-0472">Membrane</keyword>
<feature type="domain" description="ABC transmembrane type-1" evidence="8">
    <location>
        <begin position="1"/>
        <end position="68"/>
    </location>
</feature>
<dbReference type="SMART" id="SM00382">
    <property type="entry name" value="AAA"/>
    <property type="match status" value="1"/>
</dbReference>
<sequence>RAVAVGARLAPLADVLLALTLAVVLAVGAAQVHAHRLSVGGLVVFLTYLGALQQPVRALSTLSRTLGQGQASRERLDELLAAPELPDPAGGRILGHRPPVIALHHVGFRYADGRVALDDVSGWMPAGRMTALLGPNGAGKSTLLHLLARLDDPAGGVVTLDGVDARAYDLRSLRSRVALVPQDGWLLDGTLTDNIAYGTPGATDEAVRAAGEAALVDEFADRLPEGWATPLGEGGHALSAGQRRRVALARAVLQDRPVLLLDEPTTGLDADAQRLVIEAIRVVAAGRTTVVVTHEPALAALADHVVTLRAGRVAPAAGAAGAAELAVA</sequence>
<dbReference type="InterPro" id="IPR017871">
    <property type="entry name" value="ABC_transporter-like_CS"/>
</dbReference>
<protein>
    <submittedName>
        <fullName evidence="9">ATP-binding cassette domain-containing protein</fullName>
    </submittedName>
</protein>
<comment type="subcellular location">
    <subcellularLocation>
        <location evidence="1">Cell membrane</location>
        <topology evidence="1">Multi-pass membrane protein</topology>
    </subcellularLocation>
</comment>
<evidence type="ECO:0000256" key="3">
    <source>
        <dbReference type="ARBA" id="ARBA00022741"/>
    </source>
</evidence>
<dbReference type="InterPro" id="IPR011527">
    <property type="entry name" value="ABC1_TM_dom"/>
</dbReference>
<dbReference type="PROSITE" id="PS50929">
    <property type="entry name" value="ABC_TM1F"/>
    <property type="match status" value="1"/>
</dbReference>
<dbReference type="Gene3D" id="3.40.50.300">
    <property type="entry name" value="P-loop containing nucleotide triphosphate hydrolases"/>
    <property type="match status" value="1"/>
</dbReference>
<reference evidence="9 10" key="1">
    <citation type="submission" date="2019-11" db="EMBL/GenBank/DDBJ databases">
        <title>Acidiferrimicrobium australis gen. nov., sp. nov., an acidophilic and obligately heterotrophic, member of the Actinobacteria that catalyses dissimilatory oxido- reduction of iron isolated from metal-rich acidic water in Chile.</title>
        <authorList>
            <person name="Gonzalez D."/>
            <person name="Huber K."/>
            <person name="Hedrich S."/>
            <person name="Rojas-Villalobos C."/>
            <person name="Quatrini R."/>
            <person name="Dinamarca M.A."/>
            <person name="Schwarz A."/>
            <person name="Canales C."/>
            <person name="Nancucheo I."/>
        </authorList>
    </citation>
    <scope>NUCLEOTIDE SEQUENCE [LARGE SCALE GENOMIC DNA]</scope>
    <source>
        <strain evidence="9 10">USS-CCA1</strain>
    </source>
</reference>
<comment type="caution">
    <text evidence="9">The sequence shown here is derived from an EMBL/GenBank/DDBJ whole genome shotgun (WGS) entry which is preliminary data.</text>
</comment>
<dbReference type="PANTHER" id="PTHR24221">
    <property type="entry name" value="ATP-BINDING CASSETTE SUB-FAMILY B"/>
    <property type="match status" value="1"/>
</dbReference>
<dbReference type="InterPro" id="IPR003439">
    <property type="entry name" value="ABC_transporter-like_ATP-bd"/>
</dbReference>
<dbReference type="Proteomes" id="UP000437736">
    <property type="component" value="Unassembled WGS sequence"/>
</dbReference>
<keyword evidence="5" id="KW-1133">Transmembrane helix</keyword>
<organism evidence="9 10">
    <name type="scientific">Acidiferrimicrobium australe</name>
    <dbReference type="NCBI Taxonomy" id="2664430"/>
    <lineage>
        <taxon>Bacteria</taxon>
        <taxon>Bacillati</taxon>
        <taxon>Actinomycetota</taxon>
        <taxon>Acidimicrobiia</taxon>
        <taxon>Acidimicrobiales</taxon>
        <taxon>Acidimicrobiaceae</taxon>
        <taxon>Acidiferrimicrobium</taxon>
    </lineage>
</organism>
<dbReference type="Pfam" id="PF00005">
    <property type="entry name" value="ABC_tran"/>
    <property type="match status" value="1"/>
</dbReference>
<evidence type="ECO:0000256" key="1">
    <source>
        <dbReference type="ARBA" id="ARBA00004651"/>
    </source>
</evidence>
<evidence type="ECO:0000313" key="9">
    <source>
        <dbReference type="EMBL" id="MST35075.1"/>
    </source>
</evidence>
<proteinExistence type="predicted"/>
<dbReference type="InterPro" id="IPR003593">
    <property type="entry name" value="AAA+_ATPase"/>
</dbReference>
<dbReference type="SUPFAM" id="SSF52540">
    <property type="entry name" value="P-loop containing nucleoside triphosphate hydrolases"/>
    <property type="match status" value="1"/>
</dbReference>
<dbReference type="Gene3D" id="1.20.1560.10">
    <property type="entry name" value="ABC transporter type 1, transmembrane domain"/>
    <property type="match status" value="1"/>
</dbReference>
<dbReference type="PROSITE" id="PS00211">
    <property type="entry name" value="ABC_TRANSPORTER_1"/>
    <property type="match status" value="1"/>
</dbReference>
<evidence type="ECO:0000256" key="2">
    <source>
        <dbReference type="ARBA" id="ARBA00022692"/>
    </source>
</evidence>
<keyword evidence="10" id="KW-1185">Reference proteome</keyword>
<evidence type="ECO:0000259" key="8">
    <source>
        <dbReference type="PROSITE" id="PS50929"/>
    </source>
</evidence>
<dbReference type="InterPro" id="IPR027417">
    <property type="entry name" value="P-loop_NTPase"/>
</dbReference>
<evidence type="ECO:0000256" key="4">
    <source>
        <dbReference type="ARBA" id="ARBA00022840"/>
    </source>
</evidence>
<dbReference type="InterPro" id="IPR039421">
    <property type="entry name" value="Type_1_exporter"/>
</dbReference>
<keyword evidence="2" id="KW-0812">Transmembrane</keyword>
<evidence type="ECO:0000256" key="6">
    <source>
        <dbReference type="ARBA" id="ARBA00023136"/>
    </source>
</evidence>
<feature type="domain" description="ABC transporter" evidence="7">
    <location>
        <begin position="101"/>
        <end position="328"/>
    </location>
</feature>
<accession>A0ABW9QZM3</accession>
<dbReference type="PROSITE" id="PS50893">
    <property type="entry name" value="ABC_TRANSPORTER_2"/>
    <property type="match status" value="1"/>
</dbReference>
<keyword evidence="4 9" id="KW-0067">ATP-binding</keyword>
<evidence type="ECO:0000259" key="7">
    <source>
        <dbReference type="PROSITE" id="PS50893"/>
    </source>
</evidence>
<keyword evidence="3" id="KW-0547">Nucleotide-binding</keyword>
<gene>
    <name evidence="9" type="ORF">GHK86_20385</name>
</gene>
<dbReference type="GO" id="GO:0005524">
    <property type="term" value="F:ATP binding"/>
    <property type="evidence" value="ECO:0007669"/>
    <property type="project" value="UniProtKB-KW"/>
</dbReference>
<dbReference type="InterPro" id="IPR036640">
    <property type="entry name" value="ABC1_TM_sf"/>
</dbReference>
<feature type="non-terminal residue" evidence="9">
    <location>
        <position position="1"/>
    </location>
</feature>
<dbReference type="PANTHER" id="PTHR24221:SF654">
    <property type="entry name" value="ATP-BINDING CASSETTE SUB-FAMILY B MEMBER 6"/>
    <property type="match status" value="1"/>
</dbReference>
<dbReference type="SUPFAM" id="SSF90123">
    <property type="entry name" value="ABC transporter transmembrane region"/>
    <property type="match status" value="1"/>
</dbReference>
<name>A0ABW9QZM3_9ACTN</name>
<dbReference type="EMBL" id="WJHE01001411">
    <property type="protein sequence ID" value="MST35075.1"/>
    <property type="molecule type" value="Genomic_DNA"/>
</dbReference>
<feature type="non-terminal residue" evidence="9">
    <location>
        <position position="328"/>
    </location>
</feature>
<evidence type="ECO:0000313" key="10">
    <source>
        <dbReference type="Proteomes" id="UP000437736"/>
    </source>
</evidence>
<evidence type="ECO:0000256" key="5">
    <source>
        <dbReference type="ARBA" id="ARBA00022989"/>
    </source>
</evidence>